<organism evidence="1 2">
    <name type="scientific">Candidatus Thiodiazotropha taylori</name>
    <dbReference type="NCBI Taxonomy" id="2792791"/>
    <lineage>
        <taxon>Bacteria</taxon>
        <taxon>Pseudomonadati</taxon>
        <taxon>Pseudomonadota</taxon>
        <taxon>Gammaproteobacteria</taxon>
        <taxon>Chromatiales</taxon>
        <taxon>Sedimenticolaceae</taxon>
        <taxon>Candidatus Thiodiazotropha</taxon>
    </lineage>
</organism>
<protein>
    <submittedName>
        <fullName evidence="1">Uncharacterized protein</fullName>
    </submittedName>
</protein>
<comment type="caution">
    <text evidence="1">The sequence shown here is derived from an EMBL/GenBank/DDBJ whole genome shotgun (WGS) entry which is preliminary data.</text>
</comment>
<accession>A0A9E4N8E5</accession>
<evidence type="ECO:0000313" key="1">
    <source>
        <dbReference type="EMBL" id="MCG7949374.1"/>
    </source>
</evidence>
<evidence type="ECO:0000313" key="2">
    <source>
        <dbReference type="Proteomes" id="UP000886667"/>
    </source>
</evidence>
<proteinExistence type="predicted"/>
<gene>
    <name evidence="1" type="ORF">JAZ07_23810</name>
</gene>
<dbReference type="Proteomes" id="UP000886667">
    <property type="component" value="Unassembled WGS sequence"/>
</dbReference>
<sequence>MACVSYQLVSLQLTMPAGIDSLSAVSKPDWYNTLLCRFLWQTCELIHVKTAIPMPGMAWWRYPFVFYGKKLNVSKPIQTKNMTNCRANPWGD</sequence>
<dbReference type="AlphaFoldDB" id="A0A9E4N8E5"/>
<dbReference type="EMBL" id="JAEPCM010000899">
    <property type="protein sequence ID" value="MCG7949374.1"/>
    <property type="molecule type" value="Genomic_DNA"/>
</dbReference>
<reference evidence="1" key="1">
    <citation type="journal article" date="2021" name="Proc. Natl. Acad. Sci. U.S.A.">
        <title>Global biogeography of chemosynthetic symbionts reveals both localized and globally distributed symbiont groups. .</title>
        <authorList>
            <person name="Osvatic J.T."/>
            <person name="Wilkins L.G.E."/>
            <person name="Leibrecht L."/>
            <person name="Leray M."/>
            <person name="Zauner S."/>
            <person name="Polzin J."/>
            <person name="Camacho Y."/>
            <person name="Gros O."/>
            <person name="van Gils J.A."/>
            <person name="Eisen J.A."/>
            <person name="Petersen J.M."/>
            <person name="Yuen B."/>
        </authorList>
    </citation>
    <scope>NUCLEOTIDE SEQUENCE</scope>
    <source>
        <strain evidence="1">MAGclacostrist064TRANS</strain>
    </source>
</reference>
<name>A0A9E4N8E5_9GAMM</name>